<keyword evidence="3" id="KW-1185">Reference proteome</keyword>
<dbReference type="SUPFAM" id="SSF160935">
    <property type="entry name" value="VPA0735-like"/>
    <property type="match status" value="1"/>
</dbReference>
<evidence type="ECO:0000313" key="2">
    <source>
        <dbReference type="EMBL" id="GAA0602750.1"/>
    </source>
</evidence>
<sequence>MTDFSSDAALKTAWELWHSTAEDVRAAIENTDRFRDDPAERGAAYQSLLEAQAMAYNIAVAPRRYMEHPRVFNHSTWHDNLLALGQPIQDFKYTGLFLDGRRTYTARVRRGESKLWLTQVHNKCLGDPESKEIGNYDYDEFSAAPDGTIELVFSAQEHPGNWIRLDSDSAFNWLVMRRILGNWTDDLGDFEFTSATPAPEVTDPTAEAAESIAAAAHLVRYLVNAFTIGLHTLYSARAGGVNTWATMPGAEVKDSLIGSRSTVYVPAAFRIEPDEALLIEWDVPASAYWSFQVGDVWSRPLDYLNHQTDLNMNRAHVDADGKVRIVVAPTDPGVPNWLDTCGRREGTVVMRNYRSPADTTVPDLRVVQAADLPNLLPADSPRCTPAQREAAIERRRTEAARLVAQ</sequence>
<comment type="caution">
    <text evidence="2">The sequence shown here is derived from an EMBL/GenBank/DDBJ whole genome shotgun (WGS) entry which is preliminary data.</text>
</comment>
<gene>
    <name evidence="2" type="ORF">GCM10009547_00200</name>
</gene>
<reference evidence="2 3" key="1">
    <citation type="journal article" date="2019" name="Int. J. Syst. Evol. Microbiol.">
        <title>The Global Catalogue of Microorganisms (GCM) 10K type strain sequencing project: providing services to taxonomists for standard genome sequencing and annotation.</title>
        <authorList>
            <consortium name="The Broad Institute Genomics Platform"/>
            <consortium name="The Broad Institute Genome Sequencing Center for Infectious Disease"/>
            <person name="Wu L."/>
            <person name="Ma J."/>
        </authorList>
    </citation>
    <scope>NUCLEOTIDE SEQUENCE [LARGE SCALE GENOMIC DNA]</scope>
    <source>
        <strain evidence="2 3">JCM 10671</strain>
    </source>
</reference>
<name>A0ABN1G2D4_9ACTN</name>
<dbReference type="InterPro" id="IPR010621">
    <property type="entry name" value="DUF1214"/>
</dbReference>
<evidence type="ECO:0000313" key="3">
    <source>
        <dbReference type="Proteomes" id="UP001500957"/>
    </source>
</evidence>
<feature type="domain" description="DUF1214" evidence="1">
    <location>
        <begin position="95"/>
        <end position="173"/>
    </location>
</feature>
<protein>
    <recommendedName>
        <fullName evidence="1">DUF1214 domain-containing protein</fullName>
    </recommendedName>
</protein>
<feature type="domain" description="DUF1214" evidence="1">
    <location>
        <begin position="282"/>
        <end position="355"/>
    </location>
</feature>
<dbReference type="EMBL" id="BAAAHE010000001">
    <property type="protein sequence ID" value="GAA0602750.1"/>
    <property type="molecule type" value="Genomic_DNA"/>
</dbReference>
<proteinExistence type="predicted"/>
<organism evidence="2 3">
    <name type="scientific">Sporichthya brevicatena</name>
    <dbReference type="NCBI Taxonomy" id="171442"/>
    <lineage>
        <taxon>Bacteria</taxon>
        <taxon>Bacillati</taxon>
        <taxon>Actinomycetota</taxon>
        <taxon>Actinomycetes</taxon>
        <taxon>Sporichthyales</taxon>
        <taxon>Sporichthyaceae</taxon>
        <taxon>Sporichthya</taxon>
    </lineage>
</organism>
<dbReference type="RefSeq" id="WP_344600291.1">
    <property type="nucleotide sequence ID" value="NZ_BAAAHE010000001.1"/>
</dbReference>
<accession>A0ABN1G2D4</accession>
<dbReference type="Pfam" id="PF06742">
    <property type="entry name" value="DUF1214"/>
    <property type="match status" value="2"/>
</dbReference>
<dbReference type="Gene3D" id="2.60.120.1600">
    <property type="match status" value="1"/>
</dbReference>
<dbReference type="Proteomes" id="UP001500957">
    <property type="component" value="Unassembled WGS sequence"/>
</dbReference>
<evidence type="ECO:0000259" key="1">
    <source>
        <dbReference type="Pfam" id="PF06742"/>
    </source>
</evidence>